<feature type="transmembrane region" description="Helical" evidence="7">
    <location>
        <begin position="124"/>
        <end position="143"/>
    </location>
</feature>
<dbReference type="PANTHER" id="PTHR30151:SF20">
    <property type="entry name" value="ABC TRANSPORTER PERMEASE PROTEIN HI_0355-RELATED"/>
    <property type="match status" value="1"/>
</dbReference>
<dbReference type="SUPFAM" id="SSF161098">
    <property type="entry name" value="MetI-like"/>
    <property type="match status" value="1"/>
</dbReference>
<organism evidence="9 10">
    <name type="scientific">Paractinoplanes bogorensis</name>
    <dbReference type="NCBI Taxonomy" id="1610840"/>
    <lineage>
        <taxon>Bacteria</taxon>
        <taxon>Bacillati</taxon>
        <taxon>Actinomycetota</taxon>
        <taxon>Actinomycetes</taxon>
        <taxon>Micromonosporales</taxon>
        <taxon>Micromonosporaceae</taxon>
        <taxon>Paractinoplanes</taxon>
    </lineage>
</organism>
<evidence type="ECO:0000256" key="1">
    <source>
        <dbReference type="ARBA" id="ARBA00004651"/>
    </source>
</evidence>
<evidence type="ECO:0000256" key="5">
    <source>
        <dbReference type="ARBA" id="ARBA00022989"/>
    </source>
</evidence>
<proteinExistence type="inferred from homology"/>
<evidence type="ECO:0000259" key="8">
    <source>
        <dbReference type="PROSITE" id="PS50928"/>
    </source>
</evidence>
<dbReference type="PROSITE" id="PS50928">
    <property type="entry name" value="ABC_TM1"/>
    <property type="match status" value="1"/>
</dbReference>
<dbReference type="InterPro" id="IPR000515">
    <property type="entry name" value="MetI-like"/>
</dbReference>
<keyword evidence="2 7" id="KW-0813">Transport</keyword>
<comment type="subcellular location">
    <subcellularLocation>
        <location evidence="1 7">Cell membrane</location>
        <topology evidence="1 7">Multi-pass membrane protein</topology>
    </subcellularLocation>
</comment>
<keyword evidence="6 7" id="KW-0472">Membrane</keyword>
<feature type="transmembrane region" description="Helical" evidence="7">
    <location>
        <begin position="58"/>
        <end position="84"/>
    </location>
</feature>
<name>A0ABS5YNJ1_9ACTN</name>
<sequence>MVLRTVSHLVAPLVAVVVAIALWWGATVAWGIKPFFVPSPPDIVEAFRREPAYLLRELVATMAATAAGFALAAVGGVLLAVVLTTSRTLERAVLPLLIAVNAIPKVAVAPLLVVWLGFGPQPKIVLVVLIAFFPIVLASAAGLTSTPVELTEFARSLDASFLQTYLRLRLPWALPQIFVGLKVAVSLAVIGAVVAEISNPDAGLGSVVVLSSTSADTPMAFAAITLLAALSVTLFYVVTALERVLIPWAREISG</sequence>
<dbReference type="CDD" id="cd06261">
    <property type="entry name" value="TM_PBP2"/>
    <property type="match status" value="1"/>
</dbReference>
<evidence type="ECO:0000256" key="6">
    <source>
        <dbReference type="ARBA" id="ARBA00023136"/>
    </source>
</evidence>
<evidence type="ECO:0000256" key="7">
    <source>
        <dbReference type="RuleBase" id="RU363032"/>
    </source>
</evidence>
<evidence type="ECO:0000256" key="2">
    <source>
        <dbReference type="ARBA" id="ARBA00022448"/>
    </source>
</evidence>
<evidence type="ECO:0000256" key="4">
    <source>
        <dbReference type="ARBA" id="ARBA00022692"/>
    </source>
</evidence>
<evidence type="ECO:0000313" key="9">
    <source>
        <dbReference type="EMBL" id="MBU2664611.1"/>
    </source>
</evidence>
<dbReference type="Proteomes" id="UP001519654">
    <property type="component" value="Unassembled WGS sequence"/>
</dbReference>
<evidence type="ECO:0000313" key="10">
    <source>
        <dbReference type="Proteomes" id="UP001519654"/>
    </source>
</evidence>
<keyword evidence="4 7" id="KW-0812">Transmembrane</keyword>
<dbReference type="EMBL" id="JAHKKG010000004">
    <property type="protein sequence ID" value="MBU2664611.1"/>
    <property type="molecule type" value="Genomic_DNA"/>
</dbReference>
<keyword evidence="3" id="KW-1003">Cell membrane</keyword>
<feature type="domain" description="ABC transmembrane type-1" evidence="8">
    <location>
        <begin position="58"/>
        <end position="238"/>
    </location>
</feature>
<feature type="transmembrane region" description="Helical" evidence="7">
    <location>
        <begin position="9"/>
        <end position="32"/>
    </location>
</feature>
<feature type="transmembrane region" description="Helical" evidence="7">
    <location>
        <begin position="177"/>
        <end position="198"/>
    </location>
</feature>
<reference evidence="9 10" key="1">
    <citation type="submission" date="2021-06" db="EMBL/GenBank/DDBJ databases">
        <title>Actinoplanes lichenicola sp. nov., and Actinoplanes ovalisporus sp. nov., isolated from lichen in Thailand.</title>
        <authorList>
            <person name="Saeng-In P."/>
            <person name="Kanchanasin P."/>
            <person name="Yuki M."/>
            <person name="Kudo T."/>
            <person name="Ohkuma M."/>
            <person name="Phongsopitanun W."/>
            <person name="Tanasupawat S."/>
        </authorList>
    </citation>
    <scope>NUCLEOTIDE SEQUENCE [LARGE SCALE GENOMIC DNA]</scope>
    <source>
        <strain evidence="9 10">NBRC 110975</strain>
    </source>
</reference>
<evidence type="ECO:0000256" key="3">
    <source>
        <dbReference type="ARBA" id="ARBA00022475"/>
    </source>
</evidence>
<dbReference type="Gene3D" id="1.10.3720.10">
    <property type="entry name" value="MetI-like"/>
    <property type="match status" value="1"/>
</dbReference>
<dbReference type="Pfam" id="PF00528">
    <property type="entry name" value="BPD_transp_1"/>
    <property type="match status" value="1"/>
</dbReference>
<dbReference type="PANTHER" id="PTHR30151">
    <property type="entry name" value="ALKANE SULFONATE ABC TRANSPORTER-RELATED, MEMBRANE SUBUNIT"/>
    <property type="match status" value="1"/>
</dbReference>
<comment type="similarity">
    <text evidence="7">Belongs to the binding-protein-dependent transport system permease family.</text>
</comment>
<comment type="caution">
    <text evidence="9">The sequence shown here is derived from an EMBL/GenBank/DDBJ whole genome shotgun (WGS) entry which is preliminary data.</text>
</comment>
<accession>A0ABS5YNJ1</accession>
<dbReference type="InterPro" id="IPR035906">
    <property type="entry name" value="MetI-like_sf"/>
</dbReference>
<feature type="transmembrane region" description="Helical" evidence="7">
    <location>
        <begin position="218"/>
        <end position="241"/>
    </location>
</feature>
<keyword evidence="10" id="KW-1185">Reference proteome</keyword>
<gene>
    <name evidence="9" type="ORF">KOI35_14000</name>
</gene>
<protein>
    <submittedName>
        <fullName evidence="9">ABC transporter permease</fullName>
    </submittedName>
</protein>
<keyword evidence="5 7" id="KW-1133">Transmembrane helix</keyword>
<feature type="transmembrane region" description="Helical" evidence="7">
    <location>
        <begin position="96"/>
        <end position="118"/>
    </location>
</feature>